<name>W8CDM5_CERCA</name>
<organism evidence="2">
    <name type="scientific">Ceratitis capitata</name>
    <name type="common">Mediterranean fruit fly</name>
    <name type="synonym">Tephritis capitata</name>
    <dbReference type="NCBI Taxonomy" id="7213"/>
    <lineage>
        <taxon>Eukaryota</taxon>
        <taxon>Metazoa</taxon>
        <taxon>Ecdysozoa</taxon>
        <taxon>Arthropoda</taxon>
        <taxon>Hexapoda</taxon>
        <taxon>Insecta</taxon>
        <taxon>Pterygota</taxon>
        <taxon>Neoptera</taxon>
        <taxon>Endopterygota</taxon>
        <taxon>Diptera</taxon>
        <taxon>Brachycera</taxon>
        <taxon>Muscomorpha</taxon>
        <taxon>Tephritoidea</taxon>
        <taxon>Tephritidae</taxon>
        <taxon>Ceratitis</taxon>
        <taxon>Ceratitis</taxon>
    </lineage>
</organism>
<feature type="transmembrane region" description="Helical" evidence="1">
    <location>
        <begin position="146"/>
        <end position="164"/>
    </location>
</feature>
<keyword evidence="1" id="KW-0812">Transmembrane</keyword>
<evidence type="ECO:0000256" key="1">
    <source>
        <dbReference type="SAM" id="Phobius"/>
    </source>
</evidence>
<sequence length="165" mass="18733">MRHLFYTYLIYLFFIISLPLARQYLLTSAGEEEKDKILAKWLGVEIDGAYFYDWATGGGEHAASMVAAAAIEHTEESEVSTEGISTGFPQETLDNCFPVKAQSQRSKAEFMRLMLPKCWEDLLPVSWECSAHSSAEGLNAPLRTYFQSWIHVVVFLIVAHLLYIF</sequence>
<protein>
    <submittedName>
        <fullName evidence="2">Uncharacterized protein</fullName>
    </submittedName>
</protein>
<keyword evidence="1" id="KW-1133">Transmembrane helix</keyword>
<accession>W8CDM5</accession>
<keyword evidence="1" id="KW-0472">Membrane</keyword>
<reference evidence="2" key="1">
    <citation type="submission" date="2013-07" db="EMBL/GenBank/DDBJ databases">
        <authorList>
            <person name="Geib S."/>
        </authorList>
    </citation>
    <scope>NUCLEOTIDE SEQUENCE</scope>
</reference>
<feature type="transmembrane region" description="Helical" evidence="1">
    <location>
        <begin position="5"/>
        <end position="25"/>
    </location>
</feature>
<dbReference type="EMBL" id="GAMC01001686">
    <property type="protein sequence ID" value="JAC04870.1"/>
    <property type="molecule type" value="mRNA"/>
</dbReference>
<reference evidence="2" key="2">
    <citation type="journal article" date="2014" name="BMC Genomics">
        <title>A genomic perspective to assessing quality of mass-reared SIT flies used in Mediterranean fruit fly (Ceratitis capitata) eradication in California.</title>
        <authorList>
            <person name="Calla B."/>
            <person name="Hall B."/>
            <person name="Hou S."/>
            <person name="Geib S.M."/>
        </authorList>
    </citation>
    <scope>NUCLEOTIDE SEQUENCE</scope>
</reference>
<dbReference type="AlphaFoldDB" id="W8CDM5"/>
<proteinExistence type="evidence at transcript level"/>
<evidence type="ECO:0000313" key="2">
    <source>
        <dbReference type="EMBL" id="JAC04870.1"/>
    </source>
</evidence>